<accession>C6LLY1</accession>
<dbReference type="EMBL" id="ACCL02000034">
    <property type="protein sequence ID" value="EET58391.1"/>
    <property type="molecule type" value="Genomic_DNA"/>
</dbReference>
<dbReference type="Proteomes" id="UP000005561">
    <property type="component" value="Unassembled WGS sequence"/>
</dbReference>
<reference evidence="1" key="1">
    <citation type="submission" date="2009-07" db="EMBL/GenBank/DDBJ databases">
        <authorList>
            <person name="Weinstock G."/>
            <person name="Sodergren E."/>
            <person name="Clifton S."/>
            <person name="Fulton L."/>
            <person name="Fulton B."/>
            <person name="Courtney L."/>
            <person name="Fronick C."/>
            <person name="Harrison M."/>
            <person name="Strong C."/>
            <person name="Farmer C."/>
            <person name="Delahaunty K."/>
            <person name="Markovic C."/>
            <person name="Hall O."/>
            <person name="Minx P."/>
            <person name="Tomlinson C."/>
            <person name="Mitreva M."/>
            <person name="Nelson J."/>
            <person name="Hou S."/>
            <person name="Wollam A."/>
            <person name="Pepin K.H."/>
            <person name="Johnson M."/>
            <person name="Bhonagiri V."/>
            <person name="Nash W.E."/>
            <person name="Warren W."/>
            <person name="Chinwalla A."/>
            <person name="Mardis E.R."/>
            <person name="Wilson R.K."/>
        </authorList>
    </citation>
    <scope>NUCLEOTIDE SEQUENCE [LARGE SCALE GENOMIC DNA]</scope>
    <source>
        <strain evidence="1">DSM 14469</strain>
    </source>
</reference>
<feature type="non-terminal residue" evidence="1">
    <location>
        <position position="40"/>
    </location>
</feature>
<keyword evidence="2" id="KW-1185">Reference proteome</keyword>
<evidence type="ECO:0000313" key="1">
    <source>
        <dbReference type="EMBL" id="EET58391.1"/>
    </source>
</evidence>
<gene>
    <name evidence="1" type="ORF">BRYFOR_09680</name>
</gene>
<name>C6LLY1_9FIRM</name>
<evidence type="ECO:0000313" key="2">
    <source>
        <dbReference type="Proteomes" id="UP000005561"/>
    </source>
</evidence>
<proteinExistence type="predicted"/>
<comment type="caution">
    <text evidence="1">The sequence shown here is derived from an EMBL/GenBank/DDBJ whole genome shotgun (WGS) entry which is preliminary data.</text>
</comment>
<organism evidence="1 2">
    <name type="scientific">Marvinbryantia formatexigens DSM 14469</name>
    <dbReference type="NCBI Taxonomy" id="478749"/>
    <lineage>
        <taxon>Bacteria</taxon>
        <taxon>Bacillati</taxon>
        <taxon>Bacillota</taxon>
        <taxon>Clostridia</taxon>
        <taxon>Lachnospirales</taxon>
        <taxon>Lachnospiraceae</taxon>
        <taxon>Marvinbryantia</taxon>
    </lineage>
</organism>
<sequence>MIPLYDDEKESLWMLPGYMDGIVSAGGTPLMLPLTEDEDM</sequence>
<dbReference type="eggNOG" id="COG2071">
    <property type="taxonomic scope" value="Bacteria"/>
</dbReference>
<dbReference type="AlphaFoldDB" id="C6LLY1"/>
<protein>
    <submittedName>
        <fullName evidence="1">Uncharacterized protein</fullName>
    </submittedName>
</protein>